<organism evidence="2 3">
    <name type="scientific">Vibrio tapetis subsp. tapetis</name>
    <dbReference type="NCBI Taxonomy" id="1671868"/>
    <lineage>
        <taxon>Bacteria</taxon>
        <taxon>Pseudomonadati</taxon>
        <taxon>Pseudomonadota</taxon>
        <taxon>Gammaproteobacteria</taxon>
        <taxon>Vibrionales</taxon>
        <taxon>Vibrionaceae</taxon>
        <taxon>Vibrio</taxon>
    </lineage>
</organism>
<dbReference type="EMBL" id="LT960611">
    <property type="protein sequence ID" value="SON48933.1"/>
    <property type="molecule type" value="Genomic_DNA"/>
</dbReference>
<gene>
    <name evidence="2" type="ORF">VTAP4600_A0954</name>
</gene>
<keyword evidence="3" id="KW-1185">Reference proteome</keyword>
<reference evidence="2 3" key="1">
    <citation type="submission" date="2017-10" db="EMBL/GenBank/DDBJ databases">
        <authorList>
            <person name="Banno H."/>
            <person name="Chua N.-H."/>
        </authorList>
    </citation>
    <scope>NUCLEOTIDE SEQUENCE [LARGE SCALE GENOMIC DNA]</scope>
    <source>
        <strain evidence="2">Vibrio tapetis CECT4600</strain>
    </source>
</reference>
<evidence type="ECO:0000313" key="2">
    <source>
        <dbReference type="EMBL" id="SON48933.1"/>
    </source>
</evidence>
<feature type="signal peptide" evidence="1">
    <location>
        <begin position="1"/>
        <end position="25"/>
    </location>
</feature>
<name>A0A2N8ZAM5_9VIBR</name>
<dbReference type="PROSITE" id="PS51257">
    <property type="entry name" value="PROKAR_LIPOPROTEIN"/>
    <property type="match status" value="1"/>
</dbReference>
<feature type="chain" id="PRO_5014789610" evidence="1">
    <location>
        <begin position="26"/>
        <end position="372"/>
    </location>
</feature>
<evidence type="ECO:0000256" key="1">
    <source>
        <dbReference type="SAM" id="SignalP"/>
    </source>
</evidence>
<proteinExistence type="predicted"/>
<protein>
    <submittedName>
        <fullName evidence="2">Putative lipoprotein</fullName>
    </submittedName>
</protein>
<keyword evidence="1" id="KW-0732">Signal</keyword>
<sequence>MQKLPLSLLLSSVLISGCNSTTENASTDASLVLPSVVHGIQIDAVPAQFSAYAKAGYNRYVAVKAPNGKAIHILIMDRLSDFQIVKAVNVLNHYLTPVAGAKYGTAEQKRQVANAMANNGAILKLMNYYDAPKYNDDLDGQPLFEQEIQVEGGAWYVKQDYENHRDASYEEILHLVHDYGIGVLNAPNAGETALPKFQQELNTIQQQALGRAYMPPAEILQEWQQEISVDQEYFATVIDSYYGLWGAFDGNGMWGLYQVKNRADFVTYDADAQQLVEQSFSPVLTYNAYIADTFEGTFKLTFDPKTSYSHHAQYLAQVTLSGSNNSNVELNGFDNIVTGNAGVNTVIVHGKEAEYQIKTLDNNTTMLTDMVS</sequence>
<dbReference type="KEGG" id="vta:A0954"/>
<keyword evidence="2" id="KW-0449">Lipoprotein</keyword>
<accession>A0A2N8ZAM5</accession>
<dbReference type="Proteomes" id="UP000235828">
    <property type="component" value="Chromosome A"/>
</dbReference>
<evidence type="ECO:0000313" key="3">
    <source>
        <dbReference type="Proteomes" id="UP000235828"/>
    </source>
</evidence>
<dbReference type="AlphaFoldDB" id="A0A2N8ZAM5"/>